<proteinExistence type="predicted"/>
<dbReference type="Proteomes" id="UP001345219">
    <property type="component" value="Chromosome 3"/>
</dbReference>
<organism evidence="2 3">
    <name type="scientific">Trapa incisa</name>
    <dbReference type="NCBI Taxonomy" id="236973"/>
    <lineage>
        <taxon>Eukaryota</taxon>
        <taxon>Viridiplantae</taxon>
        <taxon>Streptophyta</taxon>
        <taxon>Embryophyta</taxon>
        <taxon>Tracheophyta</taxon>
        <taxon>Spermatophyta</taxon>
        <taxon>Magnoliopsida</taxon>
        <taxon>eudicotyledons</taxon>
        <taxon>Gunneridae</taxon>
        <taxon>Pentapetalae</taxon>
        <taxon>rosids</taxon>
        <taxon>malvids</taxon>
        <taxon>Myrtales</taxon>
        <taxon>Lythraceae</taxon>
        <taxon>Trapa</taxon>
    </lineage>
</organism>
<keyword evidence="3" id="KW-1185">Reference proteome</keyword>
<comment type="caution">
    <text evidence="2">The sequence shown here is derived from an EMBL/GenBank/DDBJ whole genome shotgun (WGS) entry which is preliminary data.</text>
</comment>
<feature type="compositionally biased region" description="Basic and acidic residues" evidence="1">
    <location>
        <begin position="1"/>
        <end position="10"/>
    </location>
</feature>
<dbReference type="AlphaFoldDB" id="A0AAN7QH22"/>
<evidence type="ECO:0000313" key="2">
    <source>
        <dbReference type="EMBL" id="KAK4767732.1"/>
    </source>
</evidence>
<accession>A0AAN7QH22</accession>
<feature type="region of interest" description="Disordered" evidence="1">
    <location>
        <begin position="171"/>
        <end position="216"/>
    </location>
</feature>
<sequence length="216" mass="24533">MSKMGMDRKPPLPRSPIRLRSRRVLRPNSNTLQSVQTPPGSLTKSQKLARSWDIQEKDLRPEYHSISCELRSLAKMVRDEFREANPSVSSSLTCIGSGSMFERGRFYDEYSARRNERLKRKKSEEAGVHKKTAYDLGVTVESSKRRDSKKVESVRKSAAAEFTAEKVKETPRSRYLLRSSSTKENNKRSSLSVVASSMKPTAASEHKVGVRRGRKI</sequence>
<evidence type="ECO:0000256" key="1">
    <source>
        <dbReference type="SAM" id="MobiDB-lite"/>
    </source>
</evidence>
<evidence type="ECO:0000313" key="3">
    <source>
        <dbReference type="Proteomes" id="UP001345219"/>
    </source>
</evidence>
<dbReference type="PANTHER" id="PTHR37259:SF2">
    <property type="entry name" value="OS07G0474300 PROTEIN"/>
    <property type="match status" value="1"/>
</dbReference>
<dbReference type="EMBL" id="JAXIOK010000006">
    <property type="protein sequence ID" value="KAK4767732.1"/>
    <property type="molecule type" value="Genomic_DNA"/>
</dbReference>
<gene>
    <name evidence="2" type="ORF">SAY87_002873</name>
</gene>
<dbReference type="PANTHER" id="PTHR37259">
    <property type="entry name" value="OS07G0474300 PROTEIN"/>
    <property type="match status" value="1"/>
</dbReference>
<feature type="compositionally biased region" description="Polar residues" evidence="1">
    <location>
        <begin position="30"/>
        <end position="48"/>
    </location>
</feature>
<feature type="region of interest" description="Disordered" evidence="1">
    <location>
        <begin position="1"/>
        <end position="49"/>
    </location>
</feature>
<reference evidence="2 3" key="1">
    <citation type="journal article" date="2023" name="Hortic Res">
        <title>Pangenome of water caltrop reveals structural variations and asymmetric subgenome divergence after allopolyploidization.</title>
        <authorList>
            <person name="Zhang X."/>
            <person name="Chen Y."/>
            <person name="Wang L."/>
            <person name="Yuan Y."/>
            <person name="Fang M."/>
            <person name="Shi L."/>
            <person name="Lu R."/>
            <person name="Comes H.P."/>
            <person name="Ma Y."/>
            <person name="Chen Y."/>
            <person name="Huang G."/>
            <person name="Zhou Y."/>
            <person name="Zheng Z."/>
            <person name="Qiu Y."/>
        </authorList>
    </citation>
    <scope>NUCLEOTIDE SEQUENCE [LARGE SCALE GENOMIC DNA]</scope>
    <source>
        <tissue evidence="2">Roots</tissue>
    </source>
</reference>
<feature type="compositionally biased region" description="Polar residues" evidence="1">
    <location>
        <begin position="178"/>
        <end position="199"/>
    </location>
</feature>
<protein>
    <submittedName>
        <fullName evidence="2">Uncharacterized protein</fullName>
    </submittedName>
</protein>
<name>A0AAN7QH22_9MYRT</name>